<evidence type="ECO:0000313" key="2">
    <source>
        <dbReference type="Proteomes" id="UP000016932"/>
    </source>
</evidence>
<dbReference type="HOGENOM" id="CLU_1897114_0_0_1"/>
<gene>
    <name evidence="1" type="ORF">MYCFIDRAFT_169483</name>
</gene>
<organism evidence="1 2">
    <name type="scientific">Pseudocercospora fijiensis (strain CIRAD86)</name>
    <name type="common">Black leaf streak disease fungus</name>
    <name type="synonym">Mycosphaerella fijiensis</name>
    <dbReference type="NCBI Taxonomy" id="383855"/>
    <lineage>
        <taxon>Eukaryota</taxon>
        <taxon>Fungi</taxon>
        <taxon>Dikarya</taxon>
        <taxon>Ascomycota</taxon>
        <taxon>Pezizomycotina</taxon>
        <taxon>Dothideomycetes</taxon>
        <taxon>Dothideomycetidae</taxon>
        <taxon>Mycosphaerellales</taxon>
        <taxon>Mycosphaerellaceae</taxon>
        <taxon>Pseudocercospora</taxon>
    </lineage>
</organism>
<evidence type="ECO:0000313" key="1">
    <source>
        <dbReference type="EMBL" id="EME87710.1"/>
    </source>
</evidence>
<accession>N1Q658</accession>
<dbReference type="EMBL" id="KB446555">
    <property type="protein sequence ID" value="EME87710.1"/>
    <property type="molecule type" value="Genomic_DNA"/>
</dbReference>
<sequence length="134" mass="14397">MSCLYGKAWNDALLVSFGSFFLCRLANTNAACGHAEFSNQVMIAPSALTLLTYLARPRALTFSAKYGVGGYPECRDQVRECSGVQHVYCEVKAVECLELPCFALDKIFSRKCSQLVSTLSSGGVACGNGHGLRG</sequence>
<dbReference type="RefSeq" id="XP_007921052.1">
    <property type="nucleotide sequence ID" value="XM_007922861.1"/>
</dbReference>
<protein>
    <submittedName>
        <fullName evidence="1">Uncharacterized protein</fullName>
    </submittedName>
</protein>
<dbReference type="GeneID" id="19332369"/>
<name>N1Q658_PSEFD</name>
<proteinExistence type="predicted"/>
<reference evidence="1 2" key="1">
    <citation type="journal article" date="2012" name="PLoS Pathog.">
        <title>Diverse lifestyles and strategies of plant pathogenesis encoded in the genomes of eighteen Dothideomycetes fungi.</title>
        <authorList>
            <person name="Ohm R.A."/>
            <person name="Feau N."/>
            <person name="Henrissat B."/>
            <person name="Schoch C.L."/>
            <person name="Horwitz B.A."/>
            <person name="Barry K.W."/>
            <person name="Condon B.J."/>
            <person name="Copeland A.C."/>
            <person name="Dhillon B."/>
            <person name="Glaser F."/>
            <person name="Hesse C.N."/>
            <person name="Kosti I."/>
            <person name="LaButti K."/>
            <person name="Lindquist E.A."/>
            <person name="Lucas S."/>
            <person name="Salamov A.A."/>
            <person name="Bradshaw R.E."/>
            <person name="Ciuffetti L."/>
            <person name="Hamelin R.C."/>
            <person name="Kema G.H.J."/>
            <person name="Lawrence C."/>
            <person name="Scott J.A."/>
            <person name="Spatafora J.W."/>
            <person name="Turgeon B.G."/>
            <person name="de Wit P.J.G.M."/>
            <person name="Zhong S."/>
            <person name="Goodwin S.B."/>
            <person name="Grigoriev I.V."/>
        </authorList>
    </citation>
    <scope>NUCLEOTIDE SEQUENCE [LARGE SCALE GENOMIC DNA]</scope>
    <source>
        <strain evidence="1 2">CIRAD86</strain>
    </source>
</reference>
<keyword evidence="2" id="KW-1185">Reference proteome</keyword>
<dbReference type="KEGG" id="pfj:MYCFIDRAFT_169483"/>
<dbReference type="VEuPathDB" id="FungiDB:MYCFIDRAFT_169483"/>
<dbReference type="AlphaFoldDB" id="N1Q658"/>
<dbReference type="Proteomes" id="UP000016932">
    <property type="component" value="Unassembled WGS sequence"/>
</dbReference>